<keyword evidence="14" id="KW-1185">Reference proteome</keyword>
<dbReference type="Gene3D" id="2.60.210.10">
    <property type="entry name" value="Apoptosis, Tumor Necrosis Factor Receptor Associated Protein 2, Chain A"/>
    <property type="match status" value="1"/>
</dbReference>
<evidence type="ECO:0000256" key="9">
    <source>
        <dbReference type="PROSITE-ProRule" id="PRU00455"/>
    </source>
</evidence>
<accession>A0ABM5KLR3</accession>
<feature type="domain" description="SIAH-type" evidence="12">
    <location>
        <begin position="68"/>
        <end position="129"/>
    </location>
</feature>
<name>A0ABM5KLR3_DIAVI</name>
<comment type="catalytic activity">
    <reaction evidence="1 10">
        <text>S-ubiquitinyl-[E2 ubiquitin-conjugating enzyme]-L-cysteine + [acceptor protein]-L-lysine = [E2 ubiquitin-conjugating enzyme]-L-cysteine + N(6)-ubiquitinyl-[acceptor protein]-L-lysine.</text>
        <dbReference type="EC" id="2.3.2.27"/>
    </reaction>
</comment>
<keyword evidence="4" id="KW-0808">Transferase</keyword>
<evidence type="ECO:0000259" key="11">
    <source>
        <dbReference type="PROSITE" id="PS50089"/>
    </source>
</evidence>
<comment type="function">
    <text evidence="10">E3 ubiquitin-protein ligase that mediates ubiquitination and subsequent proteasomal degradation of target proteins. E3 ubiquitin ligases accept ubiquitin from an E2 ubiquitin-conjugating enzyme in the form of a thioester and then directly transfers the ubiquitin to targeted substrates.</text>
</comment>
<dbReference type="Gene3D" id="3.30.40.10">
    <property type="entry name" value="Zinc/RING finger domain, C3HC4 (zinc finger)"/>
    <property type="match status" value="2"/>
</dbReference>
<comment type="domain">
    <text evidence="10">The RING-type zinc finger domain is essential for ubiquitin ligase activity.</text>
</comment>
<reference evidence="13" key="1">
    <citation type="submission" date="2025-05" db="UniProtKB">
        <authorList>
            <consortium name="EnsemblMetazoa"/>
        </authorList>
    </citation>
    <scope>IDENTIFICATION</scope>
</reference>
<evidence type="ECO:0000256" key="3">
    <source>
        <dbReference type="ARBA" id="ARBA00009119"/>
    </source>
</evidence>
<evidence type="ECO:0000256" key="6">
    <source>
        <dbReference type="ARBA" id="ARBA00022771"/>
    </source>
</evidence>
<dbReference type="InterPro" id="IPR008974">
    <property type="entry name" value="TRAF-like"/>
</dbReference>
<dbReference type="SUPFAM" id="SSF57850">
    <property type="entry name" value="RING/U-box"/>
    <property type="match status" value="1"/>
</dbReference>
<dbReference type="InterPro" id="IPR004162">
    <property type="entry name" value="SINA-like_animal"/>
</dbReference>
<keyword evidence="8 10" id="KW-0862">Zinc</keyword>
<evidence type="ECO:0000256" key="2">
    <source>
        <dbReference type="ARBA" id="ARBA00004906"/>
    </source>
</evidence>
<proteinExistence type="inferred from homology"/>
<evidence type="ECO:0000313" key="13">
    <source>
        <dbReference type="EnsemblMetazoa" id="XP_050511093.1"/>
    </source>
</evidence>
<dbReference type="PANTHER" id="PTHR45877:SF2">
    <property type="entry name" value="E3 UBIQUITIN-PROTEIN LIGASE SINA-RELATED"/>
    <property type="match status" value="1"/>
</dbReference>
<evidence type="ECO:0000256" key="10">
    <source>
        <dbReference type="RuleBase" id="RU201113"/>
    </source>
</evidence>
<organism evidence="13 14">
    <name type="scientific">Diabrotica virgifera virgifera</name>
    <name type="common">western corn rootworm</name>
    <dbReference type="NCBI Taxonomy" id="50390"/>
    <lineage>
        <taxon>Eukaryota</taxon>
        <taxon>Metazoa</taxon>
        <taxon>Ecdysozoa</taxon>
        <taxon>Arthropoda</taxon>
        <taxon>Hexapoda</taxon>
        <taxon>Insecta</taxon>
        <taxon>Pterygota</taxon>
        <taxon>Neoptera</taxon>
        <taxon>Endopterygota</taxon>
        <taxon>Coleoptera</taxon>
        <taxon>Polyphaga</taxon>
        <taxon>Cucujiformia</taxon>
        <taxon>Chrysomeloidea</taxon>
        <taxon>Chrysomelidae</taxon>
        <taxon>Galerucinae</taxon>
        <taxon>Diabroticina</taxon>
        <taxon>Diabroticites</taxon>
        <taxon>Diabrotica</taxon>
    </lineage>
</organism>
<evidence type="ECO:0000256" key="7">
    <source>
        <dbReference type="ARBA" id="ARBA00022786"/>
    </source>
</evidence>
<dbReference type="EC" id="2.3.2.27" evidence="10"/>
<dbReference type="SUPFAM" id="SSF49599">
    <property type="entry name" value="TRAF domain-like"/>
    <property type="match status" value="1"/>
</dbReference>
<dbReference type="Proteomes" id="UP001652700">
    <property type="component" value="Unplaced"/>
</dbReference>
<comment type="domain">
    <text evidence="10">The SBD domain (substrate-binding domain) mediates the interaction with substrate proteins. It is related to the TRAF family.</text>
</comment>
<dbReference type="Pfam" id="PF03145">
    <property type="entry name" value="Sina_TRAF"/>
    <property type="match status" value="1"/>
</dbReference>
<dbReference type="PANTHER" id="PTHR45877">
    <property type="entry name" value="E3 UBIQUITIN-PROTEIN LIGASE SIAH2"/>
    <property type="match status" value="1"/>
</dbReference>
<keyword evidence="6 9" id="KW-0863">Zinc-finger</keyword>
<evidence type="ECO:0000313" key="14">
    <source>
        <dbReference type="Proteomes" id="UP001652700"/>
    </source>
</evidence>
<feature type="domain" description="RING-type" evidence="11">
    <location>
        <begin position="15"/>
        <end position="50"/>
    </location>
</feature>
<dbReference type="Pfam" id="PF21361">
    <property type="entry name" value="Sina_ZnF"/>
    <property type="match status" value="1"/>
</dbReference>
<dbReference type="PROSITE" id="PS51081">
    <property type="entry name" value="ZF_SIAH"/>
    <property type="match status" value="1"/>
</dbReference>
<dbReference type="PROSITE" id="PS50089">
    <property type="entry name" value="ZF_RING_2"/>
    <property type="match status" value="1"/>
</dbReference>
<evidence type="ECO:0000256" key="8">
    <source>
        <dbReference type="ARBA" id="ARBA00022833"/>
    </source>
</evidence>
<dbReference type="RefSeq" id="XP_050511093.1">
    <property type="nucleotide sequence ID" value="XM_050655136.1"/>
</dbReference>
<keyword evidence="5 10" id="KW-0479">Metal-binding</keyword>
<comment type="pathway">
    <text evidence="2 10">Protein modification; protein ubiquitination.</text>
</comment>
<dbReference type="EnsemblMetazoa" id="XM_050655136.1">
    <property type="protein sequence ID" value="XP_050511093.1"/>
    <property type="gene ID" value="LOC126887504"/>
</dbReference>
<protein>
    <recommendedName>
        <fullName evidence="10">E3 ubiquitin-protein ligase</fullName>
        <ecNumber evidence="10">2.3.2.27</ecNumber>
    </recommendedName>
</protein>
<evidence type="ECO:0000256" key="4">
    <source>
        <dbReference type="ARBA" id="ARBA00022679"/>
    </source>
</evidence>
<sequence>MTSKLEKTIAELLCCPYCLSYMYPPINQCLNGHNICHECYFRVLTCPTCRESKSLVARNYTLEAIFSILNLPCKYNDLGCDYISVGEKIRNHEDYCWYKKKKCPFATYDTCPWIDSMFSLRNHLLKSHSPSFVESRKNHFTSTNFKGISSYHYIFAVIYVYGKFFRLTWELEKSSKMTAWAVYFMGSPEEASNYSYKLEILSAETKKENRHLMFKTVCDPKPENEVNDINKFGDHNCFYIHKTLLDKYCKTNGDLQYLVTIYKNITKDQESTSTKSEAGIVQSEEVIEVSDDCQEISSIVKVEADKSCQ</sequence>
<dbReference type="InterPro" id="IPR013010">
    <property type="entry name" value="Znf_SIAH"/>
</dbReference>
<evidence type="ECO:0000256" key="5">
    <source>
        <dbReference type="ARBA" id="ARBA00022723"/>
    </source>
</evidence>
<dbReference type="InterPro" id="IPR001841">
    <property type="entry name" value="Znf_RING"/>
</dbReference>
<dbReference type="InterPro" id="IPR013083">
    <property type="entry name" value="Znf_RING/FYVE/PHD"/>
</dbReference>
<evidence type="ECO:0000259" key="12">
    <source>
        <dbReference type="PROSITE" id="PS51081"/>
    </source>
</evidence>
<dbReference type="InterPro" id="IPR049548">
    <property type="entry name" value="Sina-like_RING"/>
</dbReference>
<evidence type="ECO:0000256" key="1">
    <source>
        <dbReference type="ARBA" id="ARBA00000900"/>
    </source>
</evidence>
<comment type="similarity">
    <text evidence="3 10">Belongs to the SINA (Seven in absentia) family.</text>
</comment>
<dbReference type="Pfam" id="PF21362">
    <property type="entry name" value="Sina_RING"/>
    <property type="match status" value="1"/>
</dbReference>
<keyword evidence="7 10" id="KW-0833">Ubl conjugation pathway</keyword>
<dbReference type="GeneID" id="126887504"/>
<dbReference type="InterPro" id="IPR018121">
    <property type="entry name" value="7-in-absentia-prot_TRAF-dom"/>
</dbReference>